<proteinExistence type="predicted"/>
<evidence type="ECO:0000313" key="2">
    <source>
        <dbReference type="Proteomes" id="UP000829196"/>
    </source>
</evidence>
<reference evidence="1" key="1">
    <citation type="journal article" date="2022" name="Front. Genet.">
        <title>Chromosome-Scale Assembly of the Dendrobium nobile Genome Provides Insights Into the Molecular Mechanism of the Biosynthesis of the Medicinal Active Ingredient of Dendrobium.</title>
        <authorList>
            <person name="Xu Q."/>
            <person name="Niu S.-C."/>
            <person name="Li K.-L."/>
            <person name="Zheng P.-J."/>
            <person name="Zhang X.-J."/>
            <person name="Jia Y."/>
            <person name="Liu Y."/>
            <person name="Niu Y.-X."/>
            <person name="Yu L.-H."/>
            <person name="Chen D.-F."/>
            <person name="Zhang G.-Q."/>
        </authorList>
    </citation>
    <scope>NUCLEOTIDE SEQUENCE</scope>
    <source>
        <tissue evidence="1">Leaf</tissue>
    </source>
</reference>
<evidence type="ECO:0000313" key="1">
    <source>
        <dbReference type="EMBL" id="KAI0531241.1"/>
    </source>
</evidence>
<dbReference type="Proteomes" id="UP000829196">
    <property type="component" value="Unassembled WGS sequence"/>
</dbReference>
<name>A0A8T3C9Y4_DENNO</name>
<protein>
    <submittedName>
        <fullName evidence="1">Uncharacterized protein</fullName>
    </submittedName>
</protein>
<sequence>MICFLIVVVIDLLEIGYILRMPLLVNGNDVARAHLFEAIARGNLWWCVFYSVGPWCDSTLTPNWMAYAWLRSSWKPLPNTEPNGL</sequence>
<keyword evidence="2" id="KW-1185">Reference proteome</keyword>
<organism evidence="1 2">
    <name type="scientific">Dendrobium nobile</name>
    <name type="common">Orchid</name>
    <dbReference type="NCBI Taxonomy" id="94219"/>
    <lineage>
        <taxon>Eukaryota</taxon>
        <taxon>Viridiplantae</taxon>
        <taxon>Streptophyta</taxon>
        <taxon>Embryophyta</taxon>
        <taxon>Tracheophyta</taxon>
        <taxon>Spermatophyta</taxon>
        <taxon>Magnoliopsida</taxon>
        <taxon>Liliopsida</taxon>
        <taxon>Asparagales</taxon>
        <taxon>Orchidaceae</taxon>
        <taxon>Epidendroideae</taxon>
        <taxon>Malaxideae</taxon>
        <taxon>Dendrobiinae</taxon>
        <taxon>Dendrobium</taxon>
    </lineage>
</organism>
<dbReference type="AlphaFoldDB" id="A0A8T3C9Y4"/>
<comment type="caution">
    <text evidence="1">The sequence shown here is derived from an EMBL/GenBank/DDBJ whole genome shotgun (WGS) entry which is preliminary data.</text>
</comment>
<dbReference type="EMBL" id="JAGYWB010000001">
    <property type="protein sequence ID" value="KAI0531241.1"/>
    <property type="molecule type" value="Genomic_DNA"/>
</dbReference>
<accession>A0A8T3C9Y4</accession>
<gene>
    <name evidence="1" type="ORF">KFK09_000794</name>
</gene>